<feature type="domain" description="Hemerythrin-like" evidence="1">
    <location>
        <begin position="13"/>
        <end position="147"/>
    </location>
</feature>
<gene>
    <name evidence="2" type="ORF">ACFQNF_03250</name>
</gene>
<organism evidence="2 3">
    <name type="scientific">Iodobacter arcticus</name>
    <dbReference type="NCBI Taxonomy" id="590593"/>
    <lineage>
        <taxon>Bacteria</taxon>
        <taxon>Pseudomonadati</taxon>
        <taxon>Pseudomonadota</taxon>
        <taxon>Betaproteobacteria</taxon>
        <taxon>Neisseriales</taxon>
        <taxon>Chitinibacteraceae</taxon>
        <taxon>Iodobacter</taxon>
    </lineage>
</organism>
<dbReference type="CDD" id="cd12108">
    <property type="entry name" value="Hr-like"/>
    <property type="match status" value="1"/>
</dbReference>
<dbReference type="RefSeq" id="WP_380186065.1">
    <property type="nucleotide sequence ID" value="NZ_JBHTBQ010000006.1"/>
</dbReference>
<evidence type="ECO:0000313" key="2">
    <source>
        <dbReference type="EMBL" id="MFC7418890.1"/>
    </source>
</evidence>
<reference evidence="3" key="1">
    <citation type="journal article" date="2019" name="Int. J. Syst. Evol. Microbiol.">
        <title>The Global Catalogue of Microorganisms (GCM) 10K type strain sequencing project: providing services to taxonomists for standard genome sequencing and annotation.</title>
        <authorList>
            <consortium name="The Broad Institute Genomics Platform"/>
            <consortium name="The Broad Institute Genome Sequencing Center for Infectious Disease"/>
            <person name="Wu L."/>
            <person name="Ma J."/>
        </authorList>
    </citation>
    <scope>NUCLEOTIDE SEQUENCE [LARGE SCALE GENOMIC DNA]</scope>
    <source>
        <strain evidence="3">CCUG 62945</strain>
    </source>
</reference>
<accession>A0ABW2QYR8</accession>
<dbReference type="EMBL" id="JBHTBQ010000006">
    <property type="protein sequence ID" value="MFC7418890.1"/>
    <property type="molecule type" value="Genomic_DNA"/>
</dbReference>
<protein>
    <submittedName>
        <fullName evidence="2">Hemerythrin domain-containing protein</fullName>
    </submittedName>
</protein>
<proteinExistence type="predicted"/>
<evidence type="ECO:0000259" key="1">
    <source>
        <dbReference type="Pfam" id="PF01814"/>
    </source>
</evidence>
<dbReference type="Pfam" id="PF01814">
    <property type="entry name" value="Hemerythrin"/>
    <property type="match status" value="1"/>
</dbReference>
<evidence type="ECO:0000313" key="3">
    <source>
        <dbReference type="Proteomes" id="UP001596473"/>
    </source>
</evidence>
<dbReference type="Gene3D" id="1.20.120.520">
    <property type="entry name" value="nmb1532 protein domain like"/>
    <property type="match status" value="1"/>
</dbReference>
<name>A0ABW2QYR8_9NEIS</name>
<keyword evidence="3" id="KW-1185">Reference proteome</keyword>
<dbReference type="InterPro" id="IPR012312">
    <property type="entry name" value="Hemerythrin-like"/>
</dbReference>
<sequence>MSLFSAETVTFETPIAMLIACHDRVRQYADLTLKLAQHLIKEGVDAKAQDAATGILRYFDVAAPLHHDDEDLDLFPLLSQYGDADLQTIIASTSAEHETLGLLWQDIRSYLIPLAAGQNGSLPLPLASEFAKRYTDHADLEEARIYPSAELLLDAPTLAAMGQNMADRRIQSTAQDKAL</sequence>
<dbReference type="Proteomes" id="UP001596473">
    <property type="component" value="Unassembled WGS sequence"/>
</dbReference>
<comment type="caution">
    <text evidence="2">The sequence shown here is derived from an EMBL/GenBank/DDBJ whole genome shotgun (WGS) entry which is preliminary data.</text>
</comment>